<dbReference type="AlphaFoldDB" id="A0AA36DRH0"/>
<reference evidence="2" key="1">
    <citation type="submission" date="2023-07" db="EMBL/GenBank/DDBJ databases">
        <authorList>
            <consortium name="CYATHOMIX"/>
        </authorList>
    </citation>
    <scope>NUCLEOTIDE SEQUENCE</scope>
    <source>
        <strain evidence="2">N/A</strain>
    </source>
</reference>
<evidence type="ECO:0000313" key="2">
    <source>
        <dbReference type="EMBL" id="CAJ0592424.1"/>
    </source>
</evidence>
<evidence type="ECO:0000313" key="3">
    <source>
        <dbReference type="Proteomes" id="UP001176961"/>
    </source>
</evidence>
<name>A0AA36DRH0_CYLNA</name>
<comment type="caution">
    <text evidence="2">The sequence shown here is derived from an EMBL/GenBank/DDBJ whole genome shotgun (WGS) entry which is preliminary data.</text>
</comment>
<sequence>MMEYLLWLSWIICLFVCSGEHSVYIISALTTWWLVCKKCAKDLFVLVHPADFLLLCEIRVTNLGRESFLLASVSKLKSLHADLLTVWVVHPRIVPI</sequence>
<dbReference type="Proteomes" id="UP001176961">
    <property type="component" value="Unassembled WGS sequence"/>
</dbReference>
<evidence type="ECO:0008006" key="4">
    <source>
        <dbReference type="Google" id="ProtNLM"/>
    </source>
</evidence>
<gene>
    <name evidence="2" type="ORF">CYNAS_LOCUS4407</name>
</gene>
<dbReference type="EMBL" id="CATQJL010000112">
    <property type="protein sequence ID" value="CAJ0592424.1"/>
    <property type="molecule type" value="Genomic_DNA"/>
</dbReference>
<organism evidence="2 3">
    <name type="scientific">Cylicocyclus nassatus</name>
    <name type="common">Nematode worm</name>
    <dbReference type="NCBI Taxonomy" id="53992"/>
    <lineage>
        <taxon>Eukaryota</taxon>
        <taxon>Metazoa</taxon>
        <taxon>Ecdysozoa</taxon>
        <taxon>Nematoda</taxon>
        <taxon>Chromadorea</taxon>
        <taxon>Rhabditida</taxon>
        <taxon>Rhabditina</taxon>
        <taxon>Rhabditomorpha</taxon>
        <taxon>Strongyloidea</taxon>
        <taxon>Strongylidae</taxon>
        <taxon>Cylicocyclus</taxon>
    </lineage>
</organism>
<accession>A0AA36DRH0</accession>
<proteinExistence type="predicted"/>
<keyword evidence="3" id="KW-1185">Reference proteome</keyword>
<protein>
    <recommendedName>
        <fullName evidence="4">Secreted protein</fullName>
    </recommendedName>
</protein>
<feature type="signal peptide" evidence="1">
    <location>
        <begin position="1"/>
        <end position="19"/>
    </location>
</feature>
<keyword evidence="1" id="KW-0732">Signal</keyword>
<feature type="chain" id="PRO_5041380128" description="Secreted protein" evidence="1">
    <location>
        <begin position="20"/>
        <end position="96"/>
    </location>
</feature>
<evidence type="ECO:0000256" key="1">
    <source>
        <dbReference type="SAM" id="SignalP"/>
    </source>
</evidence>